<dbReference type="AlphaFoldDB" id="X6N2A2"/>
<organism evidence="6 7">
    <name type="scientific">Reticulomyxa filosa</name>
    <dbReference type="NCBI Taxonomy" id="46433"/>
    <lineage>
        <taxon>Eukaryota</taxon>
        <taxon>Sar</taxon>
        <taxon>Rhizaria</taxon>
        <taxon>Retaria</taxon>
        <taxon>Foraminifera</taxon>
        <taxon>Monothalamids</taxon>
        <taxon>Reticulomyxidae</taxon>
        <taxon>Reticulomyxa</taxon>
    </lineage>
</organism>
<evidence type="ECO:0000256" key="2">
    <source>
        <dbReference type="ARBA" id="ARBA00022670"/>
    </source>
</evidence>
<evidence type="ECO:0000259" key="5">
    <source>
        <dbReference type="PROSITE" id="PS50600"/>
    </source>
</evidence>
<evidence type="ECO:0000256" key="4">
    <source>
        <dbReference type="ARBA" id="ARBA00022807"/>
    </source>
</evidence>
<evidence type="ECO:0000256" key="3">
    <source>
        <dbReference type="ARBA" id="ARBA00022801"/>
    </source>
</evidence>
<keyword evidence="7" id="KW-1185">Reference proteome</keyword>
<keyword evidence="4" id="KW-0788">Thiol protease</keyword>
<dbReference type="GO" id="GO:0006508">
    <property type="term" value="P:proteolysis"/>
    <property type="evidence" value="ECO:0007669"/>
    <property type="project" value="UniProtKB-KW"/>
</dbReference>
<dbReference type="EMBL" id="ASPP01012827">
    <property type="protein sequence ID" value="ETO20226.1"/>
    <property type="molecule type" value="Genomic_DNA"/>
</dbReference>
<comment type="caution">
    <text evidence="6">The sequence shown here is derived from an EMBL/GenBank/DDBJ whole genome shotgun (WGS) entry which is preliminary data.</text>
</comment>
<dbReference type="Pfam" id="PF02902">
    <property type="entry name" value="Peptidase_C48"/>
    <property type="match status" value="1"/>
</dbReference>
<dbReference type="Proteomes" id="UP000023152">
    <property type="component" value="Unassembled WGS sequence"/>
</dbReference>
<proteinExistence type="inferred from homology"/>
<reference evidence="6 7" key="1">
    <citation type="journal article" date="2013" name="Curr. Biol.">
        <title>The Genome of the Foraminiferan Reticulomyxa filosa.</title>
        <authorList>
            <person name="Glockner G."/>
            <person name="Hulsmann N."/>
            <person name="Schleicher M."/>
            <person name="Noegel A.A."/>
            <person name="Eichinger L."/>
            <person name="Gallinger C."/>
            <person name="Pawlowski J."/>
            <person name="Sierra R."/>
            <person name="Euteneuer U."/>
            <person name="Pillet L."/>
            <person name="Moustafa A."/>
            <person name="Platzer M."/>
            <person name="Groth M."/>
            <person name="Szafranski K."/>
            <person name="Schliwa M."/>
        </authorList>
    </citation>
    <scope>NUCLEOTIDE SEQUENCE [LARGE SCALE GENOMIC DNA]</scope>
</reference>
<protein>
    <submittedName>
        <fullName evidence="6">ULP1 like chllamydin domain containing protease</fullName>
    </submittedName>
</protein>
<gene>
    <name evidence="6" type="ORF">RFI_16990</name>
</gene>
<dbReference type="PROSITE" id="PS50600">
    <property type="entry name" value="ULP_PROTEASE"/>
    <property type="match status" value="1"/>
</dbReference>
<dbReference type="GO" id="GO:0016929">
    <property type="term" value="F:deSUMOylase activity"/>
    <property type="evidence" value="ECO:0007669"/>
    <property type="project" value="TreeGrafter"/>
</dbReference>
<accession>X6N2A2</accession>
<keyword evidence="2 6" id="KW-0645">Protease</keyword>
<sequence length="268" mass="31955">MPTKKIGSFPLFPQCQERKVMNEVMYGRVESQWNEGRVIIDTPMGNIPLQTLQRCRKDQWLNDELVNMYTDMLQQRCVEFNRPILLLNSFFYSKLTGEQNDTFQYKQVQRWTRSELVCHFFFFFVKVKVKIIFPIHLKGKLHWACGVINLRDRQIEYYDSLFHPKNSKPDFQHFAKCMKLYLFQEWEDKQLDTRASKHALELVTLIQNMDTCVMSAPRQSNGYDCGVFVCNFMYWIAHGFFPNFSSDPSSIQYFREKICLEILLGRVL</sequence>
<dbReference type="GO" id="GO:0016926">
    <property type="term" value="P:protein desumoylation"/>
    <property type="evidence" value="ECO:0007669"/>
    <property type="project" value="TreeGrafter"/>
</dbReference>
<dbReference type="PANTHER" id="PTHR12606:SF1">
    <property type="entry name" value="UBIQUITIN-LIKE-SPECIFIC PROTEASE 1A"/>
    <property type="match status" value="1"/>
</dbReference>
<comment type="similarity">
    <text evidence="1">Belongs to the peptidase C48 family.</text>
</comment>
<dbReference type="OrthoDB" id="1939479at2759"/>
<name>X6N2A2_RETFI</name>
<dbReference type="InterPro" id="IPR003653">
    <property type="entry name" value="Peptidase_C48_C"/>
</dbReference>
<evidence type="ECO:0000313" key="6">
    <source>
        <dbReference type="EMBL" id="ETO20226.1"/>
    </source>
</evidence>
<dbReference type="GO" id="GO:0005634">
    <property type="term" value="C:nucleus"/>
    <property type="evidence" value="ECO:0007669"/>
    <property type="project" value="TreeGrafter"/>
</dbReference>
<keyword evidence="3" id="KW-0378">Hydrolase</keyword>
<dbReference type="InterPro" id="IPR038765">
    <property type="entry name" value="Papain-like_cys_pep_sf"/>
</dbReference>
<evidence type="ECO:0000313" key="7">
    <source>
        <dbReference type="Proteomes" id="UP000023152"/>
    </source>
</evidence>
<evidence type="ECO:0000256" key="1">
    <source>
        <dbReference type="ARBA" id="ARBA00005234"/>
    </source>
</evidence>
<dbReference type="SUPFAM" id="SSF54001">
    <property type="entry name" value="Cysteine proteinases"/>
    <property type="match status" value="1"/>
</dbReference>
<dbReference type="Gene3D" id="3.40.395.10">
    <property type="entry name" value="Adenoviral Proteinase, Chain A"/>
    <property type="match status" value="1"/>
</dbReference>
<feature type="domain" description="Ubiquitin-like protease family profile" evidence="5">
    <location>
        <begin position="42"/>
        <end position="236"/>
    </location>
</feature>
<dbReference type="PANTHER" id="PTHR12606">
    <property type="entry name" value="SENTRIN/SUMO-SPECIFIC PROTEASE"/>
    <property type="match status" value="1"/>
</dbReference>